<dbReference type="SUPFAM" id="SSF53756">
    <property type="entry name" value="UDP-Glycosyltransferase/glycogen phosphorylase"/>
    <property type="match status" value="1"/>
</dbReference>
<keyword evidence="4" id="KW-1133">Transmembrane helix</keyword>
<dbReference type="InterPro" id="IPR035595">
    <property type="entry name" value="UDP_glycos_trans_CS"/>
</dbReference>
<gene>
    <name evidence="5" type="ORF">CpipJ_CPIJ000352</name>
</gene>
<evidence type="ECO:0000256" key="2">
    <source>
        <dbReference type="ARBA" id="ARBA00022676"/>
    </source>
</evidence>
<protein>
    <submittedName>
        <fullName evidence="5">Glucosyl/glucuronosyl transferase</fullName>
    </submittedName>
</protein>
<feature type="transmembrane region" description="Helical" evidence="4">
    <location>
        <begin position="542"/>
        <end position="564"/>
    </location>
</feature>
<dbReference type="OrthoDB" id="5835829at2759"/>
<dbReference type="InterPro" id="IPR050271">
    <property type="entry name" value="UDP-glycosyltransferase"/>
</dbReference>
<dbReference type="Gene3D" id="3.40.50.2000">
    <property type="entry name" value="Glycogen Phosphorylase B"/>
    <property type="match status" value="1"/>
</dbReference>
<dbReference type="InParanoid" id="B0VZY8"/>
<dbReference type="GO" id="GO:0008194">
    <property type="term" value="F:UDP-glycosyltransferase activity"/>
    <property type="evidence" value="ECO:0007669"/>
    <property type="project" value="InterPro"/>
</dbReference>
<organism>
    <name type="scientific">Culex quinquefasciatus</name>
    <name type="common">Southern house mosquito</name>
    <name type="synonym">Culex pungens</name>
    <dbReference type="NCBI Taxonomy" id="7176"/>
    <lineage>
        <taxon>Eukaryota</taxon>
        <taxon>Metazoa</taxon>
        <taxon>Ecdysozoa</taxon>
        <taxon>Arthropoda</taxon>
        <taxon>Hexapoda</taxon>
        <taxon>Insecta</taxon>
        <taxon>Pterygota</taxon>
        <taxon>Neoptera</taxon>
        <taxon>Endopterygota</taxon>
        <taxon>Diptera</taxon>
        <taxon>Nematocera</taxon>
        <taxon>Culicoidea</taxon>
        <taxon>Culicidae</taxon>
        <taxon>Culicinae</taxon>
        <taxon>Culicini</taxon>
        <taxon>Culex</taxon>
        <taxon>Culex</taxon>
    </lineage>
</organism>
<evidence type="ECO:0000256" key="1">
    <source>
        <dbReference type="ARBA" id="ARBA00009995"/>
    </source>
</evidence>
<name>B0VZY8_CULQU</name>
<evidence type="ECO:0000256" key="3">
    <source>
        <dbReference type="ARBA" id="ARBA00022679"/>
    </source>
</evidence>
<keyword evidence="4" id="KW-0812">Transmembrane</keyword>
<evidence type="ECO:0000256" key="4">
    <source>
        <dbReference type="SAM" id="Phobius"/>
    </source>
</evidence>
<keyword evidence="4" id="KW-0472">Membrane</keyword>
<dbReference type="CDD" id="cd03784">
    <property type="entry name" value="GT1_Gtf-like"/>
    <property type="match status" value="1"/>
</dbReference>
<dbReference type="InterPro" id="IPR002213">
    <property type="entry name" value="UDP_glucos_trans"/>
</dbReference>
<dbReference type="OMA" id="HAFECAN"/>
<dbReference type="PANTHER" id="PTHR48043:SF158">
    <property type="entry name" value="UDP-GLUCURONOSYLTRANSFERASE"/>
    <property type="match status" value="1"/>
</dbReference>
<comment type="similarity">
    <text evidence="1">Belongs to the UDP-glycosyltransferase family.</text>
</comment>
<dbReference type="EMBL" id="DS231816">
    <property type="protein sequence ID" value="EDS37560.1"/>
    <property type="molecule type" value="Genomic_DNA"/>
</dbReference>
<dbReference type="PhylomeDB" id="B0VZY8"/>
<reference evidence="5" key="1">
    <citation type="submission" date="2007-03" db="EMBL/GenBank/DDBJ databases">
        <title>Annotation of Culex pipiens quinquefasciatus.</title>
        <authorList>
            <consortium name="The Broad Institute Genome Sequencing Platform"/>
            <person name="Atkinson P.W."/>
            <person name="Hemingway J."/>
            <person name="Christensen B.M."/>
            <person name="Higgs S."/>
            <person name="Kodira C."/>
            <person name="Hannick L."/>
            <person name="Megy K."/>
            <person name="O'Leary S."/>
            <person name="Pearson M."/>
            <person name="Haas B.J."/>
            <person name="Mauceli E."/>
            <person name="Wortman J.R."/>
            <person name="Lee N.H."/>
            <person name="Guigo R."/>
            <person name="Stanke M."/>
            <person name="Alvarado L."/>
            <person name="Amedeo P."/>
            <person name="Antoine C.H."/>
            <person name="Arensburger P."/>
            <person name="Bidwell S.L."/>
            <person name="Crawford M."/>
            <person name="Camaro F."/>
            <person name="Devon K."/>
            <person name="Engels R."/>
            <person name="Hammond M."/>
            <person name="Howarth C."/>
            <person name="Koehrsen M."/>
            <person name="Lawson D."/>
            <person name="Montgomery P."/>
            <person name="Nene V."/>
            <person name="Nusbaum C."/>
            <person name="Puiu D."/>
            <person name="Romero-Severson J."/>
            <person name="Severson D.W."/>
            <person name="Shumway M."/>
            <person name="Sisk P."/>
            <person name="Stolte C."/>
            <person name="Zeng Q."/>
            <person name="Eisenstadt E."/>
            <person name="Fraser-Liggett C."/>
            <person name="Strausberg R."/>
            <person name="Galagan J."/>
            <person name="Birren B."/>
            <person name="Collins F.H."/>
        </authorList>
    </citation>
    <scope>NUCLEOTIDE SEQUENCE [LARGE SCALE GENOMIC DNA]</scope>
    <source>
        <strain evidence="5">JHB</strain>
    </source>
</reference>
<keyword evidence="3 5" id="KW-0808">Transferase</keyword>
<dbReference type="eggNOG" id="KOG1192">
    <property type="taxonomic scope" value="Eukaryota"/>
</dbReference>
<dbReference type="PANTHER" id="PTHR48043">
    <property type="entry name" value="EG:EG0003.4 PROTEIN-RELATED"/>
    <property type="match status" value="1"/>
</dbReference>
<dbReference type="VEuPathDB" id="VectorBase:CPIJ003265"/>
<dbReference type="VEuPathDB" id="VectorBase:CPIJ000352"/>
<dbReference type="PROSITE" id="PS00375">
    <property type="entry name" value="UDPGT"/>
    <property type="match status" value="1"/>
</dbReference>
<keyword evidence="2" id="KW-0328">Glycosyltransferase</keyword>
<dbReference type="KEGG" id="cqu:CpipJ_CPIJ000352"/>
<dbReference type="HOGENOM" id="CLU_012949_0_2_1"/>
<dbReference type="STRING" id="7176.B0VZY8"/>
<proteinExistence type="inferred from homology"/>
<dbReference type="AlphaFoldDB" id="B0VZY8"/>
<accession>B0VZY8</accession>
<dbReference type="Pfam" id="PF00201">
    <property type="entry name" value="UDPGT"/>
    <property type="match status" value="1"/>
</dbReference>
<sequence length="661" mass="75772">MRKHNDAGAELLSRRAMLKGKHLIDYPELTLPIFFCWCNHAAICDDTDTFGLYWKNWIKVALATFIVILSSIHHNDGARILLVSTFPGKSHWLTFEHILGELLERGHEITAITNYPLKNSNRHGDRYREVLIDPPFDFEADLPMESYYKTTAFSNPFFKLNILLWLGLATTEYAFESPNVGSFMKEEGLGYDLVIAEQFAQEAFLMFGHKYRAPIVTINTLGYTDYIDRSFGMITPLSYVPHFFTEFTDEMNFFERLYNVVLTVYDWAHRKFGFIPKQNALAQKYFASEVSELEGLPTIEELELNVSVTLTNNHIISFRPRPKMIGMVDIAGVHIRPAKELPNNIKTFLDSSPPSGGAIYINFGTFLRSSAMPPETLQVFLEVFRRLPQYNFLWKWESDQAPELPPNVLLQKWIPQNDVLAHPKIKLFLTHGGIFGAQESVYWGRPMLFVPFYGDQHGNALKFQQEGIGLTIKIANVTVEELQGKIEQIVKNESFQQNADRLSSLFRDNPTDPLQESVFWIEYVIRHRGAKHLKSAAVRMPWYRYLLLDLAAATAVAIYVSIWLTKHAIGKPCNVGAGRPRRKLACLARGQAAPRRIRSMFVLFRQEERFKRNRRGKGCQLLAVMSSSRVDNNTMLIAPALSSRSLARNNQEVREQQAFTT</sequence>
<dbReference type="FunFam" id="3.40.50.2000:FF:000050">
    <property type="entry name" value="UDP-glucuronosyltransferase"/>
    <property type="match status" value="1"/>
</dbReference>
<evidence type="ECO:0000313" key="5">
    <source>
        <dbReference type="EMBL" id="EDS37560.1"/>
    </source>
</evidence>
<dbReference type="VEuPathDB" id="VectorBase:CQUJHB010965"/>